<reference evidence="1 2" key="1">
    <citation type="journal article" date="2016" name="Nat. Commun.">
        <title>Thousands of microbial genomes shed light on interconnected biogeochemical processes in an aquifer system.</title>
        <authorList>
            <person name="Anantharaman K."/>
            <person name="Brown C.T."/>
            <person name="Hug L.A."/>
            <person name="Sharon I."/>
            <person name="Castelle C.J."/>
            <person name="Probst A.J."/>
            <person name="Thomas B.C."/>
            <person name="Singh A."/>
            <person name="Wilkins M.J."/>
            <person name="Karaoz U."/>
            <person name="Brodie E.L."/>
            <person name="Williams K.H."/>
            <person name="Hubbard S.S."/>
            <person name="Banfield J.F."/>
        </authorList>
    </citation>
    <scope>NUCLEOTIDE SEQUENCE [LARGE SCALE GENOMIC DNA]</scope>
</reference>
<accession>A0A1F7SCA7</accession>
<dbReference type="EMBL" id="MGDI01000042">
    <property type="protein sequence ID" value="OGL51399.1"/>
    <property type="molecule type" value="Genomic_DNA"/>
</dbReference>
<dbReference type="Proteomes" id="UP000178082">
    <property type="component" value="Unassembled WGS sequence"/>
</dbReference>
<dbReference type="AlphaFoldDB" id="A0A1F7SCA7"/>
<organism evidence="1 2">
    <name type="scientific">Candidatus Schekmanbacteria bacterium RIFCSPLOWO2_12_FULL_38_15</name>
    <dbReference type="NCBI Taxonomy" id="1817883"/>
    <lineage>
        <taxon>Bacteria</taxon>
        <taxon>Candidatus Schekmaniibacteriota</taxon>
    </lineage>
</organism>
<gene>
    <name evidence="1" type="ORF">A3G31_05975</name>
</gene>
<dbReference type="STRING" id="1817883.A3G31_05975"/>
<protein>
    <submittedName>
        <fullName evidence="1">Uncharacterized protein</fullName>
    </submittedName>
</protein>
<proteinExistence type="predicted"/>
<evidence type="ECO:0000313" key="1">
    <source>
        <dbReference type="EMBL" id="OGL51399.1"/>
    </source>
</evidence>
<sequence length="62" mass="7415">MFKNRFIVIASEAKQSQFYVNQLSRDCHVAIAPRNDTKQTLFQQANKDLFLRKDRNTWIQKN</sequence>
<name>A0A1F7SCA7_9BACT</name>
<comment type="caution">
    <text evidence="1">The sequence shown here is derived from an EMBL/GenBank/DDBJ whole genome shotgun (WGS) entry which is preliminary data.</text>
</comment>
<evidence type="ECO:0000313" key="2">
    <source>
        <dbReference type="Proteomes" id="UP000178082"/>
    </source>
</evidence>